<keyword evidence="5" id="KW-1185">Reference proteome</keyword>
<feature type="compositionally biased region" description="Basic and acidic residues" evidence="1">
    <location>
        <begin position="688"/>
        <end position="702"/>
    </location>
</feature>
<dbReference type="OrthoDB" id="4128160at2759"/>
<dbReference type="Pfam" id="PF06985">
    <property type="entry name" value="HET"/>
    <property type="match status" value="1"/>
</dbReference>
<dbReference type="EMBL" id="KN847475">
    <property type="protein sequence ID" value="KIX10360.1"/>
    <property type="molecule type" value="Genomic_DNA"/>
</dbReference>
<evidence type="ECO:0000256" key="2">
    <source>
        <dbReference type="SAM" id="Phobius"/>
    </source>
</evidence>
<feature type="region of interest" description="Disordered" evidence="1">
    <location>
        <begin position="688"/>
        <end position="717"/>
    </location>
</feature>
<dbReference type="AlphaFoldDB" id="A0A0D2JLL7"/>
<keyword evidence="2" id="KW-1133">Transmembrane helix</keyword>
<proteinExistence type="predicted"/>
<dbReference type="InterPro" id="IPR010730">
    <property type="entry name" value="HET"/>
</dbReference>
<gene>
    <name evidence="4" type="ORF">Z518_01442</name>
</gene>
<name>A0A0D2JLL7_9EURO</name>
<keyword evidence="2" id="KW-0472">Membrane</keyword>
<evidence type="ECO:0000259" key="3">
    <source>
        <dbReference type="Pfam" id="PF06985"/>
    </source>
</evidence>
<dbReference type="VEuPathDB" id="FungiDB:Z518_01442"/>
<dbReference type="HOGENOM" id="CLU_338060_0_0_1"/>
<sequence>MAEAHEKDVVGDKLITRESLDARVRDEAANLRELLHEDRVLQIHAGKLMHQNALQNLEEKYITRSGQFILSQWFLAGVACGYPIARGSWRKTLIRAGVLGFCISAGLLWSSFRLTKALFHCRWPMPETATWNVMIQLRRFLDHADGSDQEAQPLYQKPLYQRPVGIRDALQISVFIEKTMYAPLPLLQRYICIVELEPGKFEAEIRCRTHIRFKDTEYEALSYVWGDPKATKSITVDGKDSEIYENLETALRYVRREDRGRLLWVDAICVNQHSDTEKNRLVARMSEIYQEAAKVLVFLGDGPDCSSLFDFFEAIGTATDVDAVLEMTDIPAVLAEFWRLLERPWWSRVWVIQEFAYARKDPLIGYGYRWTDARTFREGFELLRERIQADLLATDKRSYPSLLGHGTESLIERWNMLEMRLSHLLWRSRLHPVMGRVSDLLRDTRRYRATDPRDKVFALQSLMMEPFRTGFLPDYTKSTSTIYTRIAACLLCIQKWGDVFNLFPIGTNADLPSWVPDFSGHHTDDNDNRLWVNTLATSIGELECSVSAAILGVRGIDCGAINQIGDLKTVRDGIVGLNPRGEAFESTEVVSTMLTALHYQDKGPVTGELLLYQVFARAGLGPNQPPFITTDELAELKRQISPSIMSTITKILLRQRSWSIFPADEMEKSIIQSLKNLLKMIRARNNERRKKEQAAKAMRVEQQRNTGRRRTDRDIEQELREENYENTQSIVHIDQHWTELEDKMLRVDRAAMKPGDPLSEHTIFTTDLGFAGVGPVKIQEGDRLMIILGIPTAFVARAHTSSDSEEGEYVLVGKARVSEEGVRRVKAGIEDGSLVDRKIYFR</sequence>
<feature type="transmembrane region" description="Helical" evidence="2">
    <location>
        <begin position="92"/>
        <end position="112"/>
    </location>
</feature>
<dbReference type="PANTHER" id="PTHR24148">
    <property type="entry name" value="ANKYRIN REPEAT DOMAIN-CONTAINING PROTEIN 39 HOMOLOG-RELATED"/>
    <property type="match status" value="1"/>
</dbReference>
<evidence type="ECO:0000313" key="5">
    <source>
        <dbReference type="Proteomes" id="UP000053617"/>
    </source>
</evidence>
<feature type="domain" description="Heterokaryon incompatibility" evidence="3">
    <location>
        <begin position="218"/>
        <end position="354"/>
    </location>
</feature>
<dbReference type="InterPro" id="IPR052895">
    <property type="entry name" value="HetReg/Transcr_Mod"/>
</dbReference>
<evidence type="ECO:0000313" key="4">
    <source>
        <dbReference type="EMBL" id="KIX10360.1"/>
    </source>
</evidence>
<dbReference type="Proteomes" id="UP000053617">
    <property type="component" value="Unassembled WGS sequence"/>
</dbReference>
<dbReference type="STRING" id="1442369.A0A0D2JLL7"/>
<dbReference type="RefSeq" id="XP_013277496.1">
    <property type="nucleotide sequence ID" value="XM_013422042.1"/>
</dbReference>
<reference evidence="4 5" key="1">
    <citation type="submission" date="2015-01" db="EMBL/GenBank/DDBJ databases">
        <title>The Genome Sequence of Rhinocladiella mackenzie CBS 650.93.</title>
        <authorList>
            <consortium name="The Broad Institute Genomics Platform"/>
            <person name="Cuomo C."/>
            <person name="de Hoog S."/>
            <person name="Gorbushina A."/>
            <person name="Stielow B."/>
            <person name="Teixiera M."/>
            <person name="Abouelleil A."/>
            <person name="Chapman S.B."/>
            <person name="Priest M."/>
            <person name="Young S.K."/>
            <person name="Wortman J."/>
            <person name="Nusbaum C."/>
            <person name="Birren B."/>
        </authorList>
    </citation>
    <scope>NUCLEOTIDE SEQUENCE [LARGE SCALE GENOMIC DNA]</scope>
    <source>
        <strain evidence="4 5">CBS 650.93</strain>
    </source>
</reference>
<evidence type="ECO:0000256" key="1">
    <source>
        <dbReference type="SAM" id="MobiDB-lite"/>
    </source>
</evidence>
<protein>
    <recommendedName>
        <fullName evidence="3">Heterokaryon incompatibility domain-containing protein</fullName>
    </recommendedName>
</protein>
<accession>A0A0D2JLL7</accession>
<dbReference type="GeneID" id="25289513"/>
<keyword evidence="2" id="KW-0812">Transmembrane</keyword>
<organism evidence="4 5">
    <name type="scientific">Rhinocladiella mackenziei CBS 650.93</name>
    <dbReference type="NCBI Taxonomy" id="1442369"/>
    <lineage>
        <taxon>Eukaryota</taxon>
        <taxon>Fungi</taxon>
        <taxon>Dikarya</taxon>
        <taxon>Ascomycota</taxon>
        <taxon>Pezizomycotina</taxon>
        <taxon>Eurotiomycetes</taxon>
        <taxon>Chaetothyriomycetidae</taxon>
        <taxon>Chaetothyriales</taxon>
        <taxon>Herpotrichiellaceae</taxon>
        <taxon>Rhinocladiella</taxon>
    </lineage>
</organism>
<dbReference type="PANTHER" id="PTHR24148:SF82">
    <property type="entry name" value="HETEROKARYON INCOMPATIBILITY DOMAIN-CONTAINING PROTEIN"/>
    <property type="match status" value="1"/>
</dbReference>